<comment type="similarity">
    <text evidence="3 9">Belongs to the midasin family.</text>
</comment>
<dbReference type="FunFam" id="3.40.50.300:FF:000582">
    <property type="entry name" value="Midasin"/>
    <property type="match status" value="1"/>
</dbReference>
<dbReference type="OrthoDB" id="422220at2759"/>
<keyword evidence="5 9" id="KW-0547">Nucleotide-binding</keyword>
<dbReference type="Pfam" id="PF17865">
    <property type="entry name" value="AAA_lid_5"/>
    <property type="match status" value="1"/>
</dbReference>
<dbReference type="KEGG" id="dqu:106750245"/>
<dbReference type="InterPro" id="IPR048617">
    <property type="entry name" value="MDN1_AAA_lid_4"/>
</dbReference>
<feature type="compositionally biased region" description="Basic and acidic residues" evidence="11">
    <location>
        <begin position="4585"/>
        <end position="4594"/>
    </location>
</feature>
<feature type="compositionally biased region" description="Acidic residues" evidence="11">
    <location>
        <begin position="4643"/>
        <end position="4665"/>
    </location>
</feature>
<dbReference type="InterPro" id="IPR040848">
    <property type="entry name" value="AAA_lid_7"/>
</dbReference>
<dbReference type="Pfam" id="PF00092">
    <property type="entry name" value="VWA"/>
    <property type="match status" value="1"/>
</dbReference>
<dbReference type="SMART" id="SM00382">
    <property type="entry name" value="AAA"/>
    <property type="match status" value="6"/>
</dbReference>
<feature type="compositionally biased region" description="Acidic residues" evidence="11">
    <location>
        <begin position="4502"/>
        <end position="4520"/>
    </location>
</feature>
<keyword evidence="13" id="KW-1185">Reference proteome</keyword>
<feature type="compositionally biased region" description="Basic and acidic residues" evidence="11">
    <location>
        <begin position="4920"/>
        <end position="4944"/>
    </location>
</feature>
<dbReference type="InterPro" id="IPR027417">
    <property type="entry name" value="P-loop_NTPase"/>
</dbReference>
<dbReference type="SUPFAM" id="SSF52540">
    <property type="entry name" value="P-loop containing nucleoside triphosphate hydrolases"/>
    <property type="match status" value="6"/>
</dbReference>
<dbReference type="PIRSF" id="PIRSF010340">
    <property type="entry name" value="Midasin"/>
    <property type="match status" value="1"/>
</dbReference>
<dbReference type="FunFam" id="3.40.50.410:FF:000028">
    <property type="entry name" value="Midasin"/>
    <property type="match status" value="1"/>
</dbReference>
<evidence type="ECO:0000256" key="8">
    <source>
        <dbReference type="ARBA" id="ARBA00023242"/>
    </source>
</evidence>
<proteinExistence type="inferred from homology"/>
<dbReference type="InterPro" id="IPR012099">
    <property type="entry name" value="Midasin"/>
</dbReference>
<evidence type="ECO:0000256" key="4">
    <source>
        <dbReference type="ARBA" id="ARBA00017143"/>
    </source>
</evidence>
<keyword evidence="7 9" id="KW-0143">Chaperone</keyword>
<keyword evidence="6 9" id="KW-0067">ATP-binding</keyword>
<dbReference type="GO" id="GO:0005730">
    <property type="term" value="C:nucleolus"/>
    <property type="evidence" value="ECO:0007669"/>
    <property type="project" value="UniProtKB-SubCell"/>
</dbReference>
<feature type="compositionally biased region" description="Acidic residues" evidence="11">
    <location>
        <begin position="4477"/>
        <end position="4494"/>
    </location>
</feature>
<dbReference type="InterPro" id="IPR011704">
    <property type="entry name" value="ATPase_dyneun-rel_AAA"/>
</dbReference>
<feature type="compositionally biased region" description="Basic and acidic residues" evidence="11">
    <location>
        <begin position="4686"/>
        <end position="4719"/>
    </location>
</feature>
<dbReference type="GO" id="GO:0005524">
    <property type="term" value="F:ATP binding"/>
    <property type="evidence" value="ECO:0007669"/>
    <property type="project" value="UniProtKB-KW"/>
</dbReference>
<feature type="compositionally biased region" description="Basic and acidic residues" evidence="11">
    <location>
        <begin position="4788"/>
        <end position="4831"/>
    </location>
</feature>
<dbReference type="InterPro" id="IPR036465">
    <property type="entry name" value="vWFA_dom_sf"/>
</dbReference>
<feature type="region of interest" description="Disordered" evidence="11">
    <location>
        <begin position="4270"/>
        <end position="4293"/>
    </location>
</feature>
<dbReference type="RefSeq" id="XP_014485932.1">
    <property type="nucleotide sequence ID" value="XM_014630446.1"/>
</dbReference>
<sequence length="5289" mass="596945">MLAKNLLTFCKRKKKYELRFAEFTPAENFDKLEPERILEILCEFLMHPECTEDVADCFPELLPALVSMAISGDDIKSSTSFYRDINHRLNAVILGKLIVINQDLLTFVLRYFDINPAPFEPVDADTVTVSPAKKRNTKKLSYYISEVSDYDVVNACYNILQSAVGHFKHNWNWSRFYKYLTNADDRVKWVALKCLAIVLNMPESVRLSCAPTFIMNCERFLADHEAERVDARIACASFDSVGDAVRNIQSVVSVGGILLPRRSRNQQTHHDLVQVPSTKNNLRGLAIAVGSRRCICLQGPVGCGKTALVEYLARITGHDASSFVKVQLGDQTDSKMLLGMYRCTDVPGEFVWRPGVLTQAVVAGKWLLLEDIDSAPLDVASVLANLMETGTLCVPGYRDTIHAHSDFQLFVTQRSSAQRHVTGASSLLRKYWLCLDVEPLSKEELLVVVKTLFPVLSTAAGKMVDVFLLFSVGDHEGGDEDASPLKTGRQTSTRDLIKWCSRAVVDFDVSSSDSALKILQDAIDVFCCSVTDQEQRLNLAIAVTHKLGIVSTKAEYFCKVHKPAVTLLPEVLVVGRAKLPRKKARYAKVTIDNSNFSFTRPSACLLQRIASCVAQKEPVLLVGETGTGKTSTVQYLARSTGHGLTVINMNQQSESTDLLGGYKPVDLKFLISPVWQEFDILFRSYFNLEQNERFLKQVSLLYTRQNWKTLLQLMRHSARAAVKRLREECASEEDRSKDFNADGRNGEEERWNSRSKVDMWRRWEGLLKKVEKVYGQVKNQYALAFSFVESSLVKALRDGSWVLLDEINLASAETLECLSGLLESSSESLPLLLERDEPVKRHPDFMVFACMNPATDVGKRDLPVGLRNRFTEFYVDELTEQIDLQLLVNSYLKQIQIDKHKAIVTFYLNVRREATNTLYDGTAHQPHYSLRTLCRALAISAANPCGNILRSLFEAFSLSFLTQLNHKSYPTVQKMIAKTILGRDQNIKATLGAAIPKPNCAPREEYVNVEGYWVLQGGLTPQTPNNYILTDSVRRNLRDLVRVVSIGKLPILLQGDTSVGKTSLITYLAKVSGHVCVRINNHEHTDLQEYVGSYVADETGKLVFKEGALVDAMRKGHWIILDELNLAPSDVLEALNRVLDDNRELFIPETQQVVRAHQHFMLFATQNPPGIYGGRKVLSRAFRNRFVELHFDEIPANELQIILSKRCNMPESYCKEVIGVMTDLQIRRKSTAAFAGKKGFITLRDLFRWGERYRLADIDSALYDWRQHLAEEGYLVLAAKVRKTEEADEIRQVLKKHLKRDVDPDRLFTLNGETSLVTRRILEEILNDSVPGFGHIVWTYHMRRMAVLVKKSCRFKEPVLLVGETGGGKTTVCQLIAALNGQTMRGVNCHMHTESSDFLGNLRPVREHAENEDGGRLFEWVDGPLINAMRDGDLFLADEISLADDSVLERLNSLLEPERSLLLVEKGIESSHGEENTAILADERFVFVGTMNPGGDYGKKELSPALRNRFTEVWCEGCAVRSDLRDIIAHNLRAESRPTRESVADAILRFTEWLRTTEVGEKLTVSVRDALTWVNFINTCTVAGASSMTLTIGDAYFHGACLTYIDGLGSGSTAAESAEKLKNFTDAAVRFIRSEVERTIKSDFNTEAFTVREEAVLNDSSRVFGIPPFYIEKGPQACPDDPAFTFSTPTTRLNTLKLLRALQLGKPILLEGSPGVGKTSLVSALAKAAGHTLLRINLSDQTDVSDLFGADLPVEGGRGGEFAWRDGPFLRALRAGYWILLDELNLASQSVLEGLNACFDHRGEIYVPELGKTFSVKPGTRLFACQNPLRQGGARRGLPRSFLNRFTQIAVDALTNEDLKFILSVQFPRLPASLIHDMVRFNGTLASEVGVAWGHAGSPWEMNLRDITRWCEATIEAARNESRADEERFNPGDGVGLIYADRMRTKEDRRKVYDIYQGIFSPEKYPLPPNQPPVHITAAKLFVGDVTLSRRDCGAHEEGGLLLLRDQKITLRSLMQCVKMNWMSILVGASGCGKSNVVRLLAALTGQQLRSVAVNSAMDTTEILGGFEQTDYNRHLEQLFERVTDLLISSLRTKIAVDRLEEVAELHGRLEQVRRLFDENVAGRTMAAETQLFLRKIQELSDLSSTLEIWEPSLEAELRDIRCGLRNLAVLVKQDKCLNAGGKFEWVDSVLVKCLQDGTWLLIDQVNLCSPAVLDRLNGLLEPNGVLSIGERGVDSDGNVVTIKPHGNFRLFLTMDPRYGEISRAMRNRGVEIYMLGHREKVYQDAIDLRSLLLNAGVARPARRDALLAMYDMMSQEAEDRPSAVDLLHTAFLTRQRSLRGFPAERSIRDACVDVYVKARPTRDRRHRRHLISQIDEVIGEQRLISRDEETSPIDVDAATWSVRNLQDNSALTVVRQQGLLLNAAIRMRPRASGATGADGNDVTSEPLSVFCELDGEALSFGIEDVLPDLLLNFYELSSRDDAPLRRDWISKTLREIGTVDEELEEKSALMAEEIASFRFQSANPSGSLPWDRWWLTGRPGGDESIGYDANRLALLLYASGTILRGSGGTRADVEELKNEDVISVRQYSNIVRRGELFSQLKDNPLITHFAEFLQRASSCIDAILHDDNANVTSEEYAELRRQLGWYTRFARLGETTLADKSKKSKDVYVNLKETSVLLRVHYKWLLKSLRKLCEIVSAPCESTERAIESLRRMTDDLNDQLKTIYDPVRKISKRIKRYLTLPLPHRSETSMNVYSELSGVTRELEARDEAAGSLKRELKIASTQLEDALAMRRRTIRLWSDLHSGEAIDEDTLESVLTVRRFCDSHIRLRTPAEIEALRARVNSLPAGETARMNAKTQLWPVYEYVFLSLASSLQRKVCLEETLPVGHVEECLARYADVPSIPSDLMGLLNAIVRTEVEQRRKTLLLPQLFHRLAQFAQRSYAVRDSSLLLQWRGVTAEEDAEDSLTAYAEPKTECYLGGPVLLNLTVRLMLEKTDREERKKRRIVSAVALGTYVAQTGQLRLLNEILWRNSVSLARSSADDDLATLKHHSRLYLSAIDRMNAEHRLVDLIDLAKRAGRRDAEHELRAGYFEPVEQLRKAHDDLSHLEEKNVCASEVTLRRGRAWMLLGYVQFLLFGSLEPIDPVRKLKLKLDYLNEDISDRERTMYAARLQSRLLAVDAHPRLAAAMKTRGELAPPEAYRPTSVDFADLSGLCAEFRDGLAGYRAVERHMNRLYTIGQEMSEETDTAARAERACQEAGVWCSSVGHLAERLEAKYLAGYPDVVLPLLTGLAQLRHGASTLVHEVRRLACSRGALDSELHELLRFPTIGPGQESLLELSGRCAGTRLLIEWNSDDAFVRKRRQFRMLKSALHELRNHAILARGLTRSLWRRMNDLLLRVILLWKQQQREEERRAAEKESLYKIESDERTEEEELALEIHRLFPTSRDFRDMEEDSELERRAESAEGSAGLIDEDDVREIQRLHTDMVRTLGEWTHKINVSATPDYVGPLLERYDTVHGMLDDVLPALSEGLAIKLHNSLNLLVGLGLQAAEGKPSGAYDFYKDCNVEEAKRCLPVCEGILSRVGQLLEEWPAHPTLTSIRAIVERIYAFPVTSAVSRFLQGLQLLLVKMHQWEENAHRGVSMADHVATLTQQIVSWRKLELSCWRSCLQATLDDLSSAASKWWSFLYALVESYVDGTVGRRELVESLGRFMNESSLVEFQPRLELLFTFHCHAHHLEEEERGRELAAVLWNLYKYYGQFADEVRARIVESRVPIEKKLRDFVKIARWNDVSYWAVKEAVERTHRSLHKFVREFRSALGQSVSSCLAVKSVPYNAGVAGGVWRQHRSIGPADFVLATPQSAGRLLLRAAKLCEEIVRTSPYPCARADLESFIEDYLERSARLRNAEVGSGPKSRQKSRAKSILQQKRMALADYFKALTRIGVSYRAGVLALKNHPDKVMDPTVPPVDLSVTKRCFQPRDADRDTMTQWRGCDRYYYQSLIRLDGLNAMTLSAGRADLGPQDADRCRGYSAQMMLMAHRQKATIARSFDRFFSLRGLLSGLSESTEADLSARKQRVGREETAILRTVLVTLEAGFEQLLLFLRCCCPAEEAAAELTMSANALPGVAASKGDEVWSSAVALLNGCLNGVRTAANRSRDFLEPLEASGSDSVAFLSSEFLEFLEQSREIMEDLKRRCGQLRGLFENADLAHPILENVVFLEELVGRFGAIEFKGFEGEERAEEEVRRYERKLERLVNAILLVLQKRYKDRVGSEANESKREPSGENTEDDEAERDVEKGGLKEALVEALEKDIAELKLPEISQQFTGLLSLIQELDSQSADHCTRLLMKHLPLLEQYILLVQFYLNEQVASFRVTCKILYLQLNVFLDLAANGFCMPKDLDLEEGETGESGQRTEKGGMGLADGEGTKDVSDRIESEDQLEDARPVEEEREKKEDEGCEEEEKGIDMSEDFDSKLQDLEKGEDDEERSDDDEGDDLDKEMGETGEGAEELDKEIWGDDDEEGDDQPKDEGEEGTGEQVGEKEMSAKDKSRESNEQDSDADREDEGRREEERKEINELDEPEIGEDQIDPYHGKHQPEPEPEPFELPDDLNVDEDGKEDHGEEGENPFDIDAMKDSKPPPPEKMDVDLEGEPDDRNDPDENISEDEDGENKENHQQEEEAEEANEEEETGRDRKEGAEAARKEDEAEGSREDETREEDPREKAAPSADDASAQADAAEQVEETKEGSRDAVASSNEDDRQEASVEKSQEEEEDDKGTGQAQSARQESGHSGSSEERKAAPLSQKDEAATKPAEKRKSPGESNEERSLVDRLESAPKKLKTVYTVDEVVPGDEGEEDEKQTDKAEMCRHVKDPEGPFDDYTLDAATEEQVKQQASTEAKEEEEEEEEVTNVEMHEDEEKNEDEVIEQRPEKVSEASEDRRKKDPRRGANDAEDNPTSVVELEGETVKTMNVQRGNETTFHTASREDDELGHADRARFEVERMLGEWTRKPTTEEAAAAWNRLSSVTDTAARELSEKLRLVLEPTQASRLKGDYKTGKRINMRKIIPYIASQFRKDKIWLRRTKPSKREYRIVLALDDSKSMTDNHAQEMAFESLSLICRAMTYLEVGQLGVVSFGEQVQVLHPLEEIFTEQSGSRLMQEMRFDQKTTEFAEVVDFTVDMFESRHTSSDNAKLLIILSDGRGIFRRKERVTRAVRRARLANIFTVFIILSNPANKYSILDDREAVFERNKPVEFRSCMDDFPFPFYMIVRDINTLPGVLSDALRQWFEVVGKIDT</sequence>
<feature type="region of interest" description="Disordered" evidence="11">
    <location>
        <begin position="4401"/>
        <end position="4954"/>
    </location>
</feature>
<feature type="compositionally biased region" description="Basic and acidic residues" evidence="11">
    <location>
        <begin position="4535"/>
        <end position="4550"/>
    </location>
</feature>
<name>A0A6P3Y7B8_DINQU</name>
<feature type="compositionally biased region" description="Acidic residues" evidence="11">
    <location>
        <begin position="4573"/>
        <end position="4584"/>
    </location>
</feature>
<evidence type="ECO:0000259" key="12">
    <source>
        <dbReference type="PROSITE" id="PS50234"/>
    </source>
</evidence>
<evidence type="ECO:0000256" key="5">
    <source>
        <dbReference type="ARBA" id="ARBA00022741"/>
    </source>
</evidence>
<dbReference type="GO" id="GO:0000027">
    <property type="term" value="P:ribosomal large subunit assembly"/>
    <property type="evidence" value="ECO:0007669"/>
    <property type="project" value="InterPro"/>
</dbReference>
<feature type="compositionally biased region" description="Acidic residues" evidence="11">
    <location>
        <begin position="4453"/>
        <end position="4467"/>
    </location>
</feature>
<organism evidence="13 14">
    <name type="scientific">Dinoponera quadriceps</name>
    <name type="common">South American ant</name>
    <dbReference type="NCBI Taxonomy" id="609295"/>
    <lineage>
        <taxon>Eukaryota</taxon>
        <taxon>Metazoa</taxon>
        <taxon>Ecdysozoa</taxon>
        <taxon>Arthropoda</taxon>
        <taxon>Hexapoda</taxon>
        <taxon>Insecta</taxon>
        <taxon>Pterygota</taxon>
        <taxon>Neoptera</taxon>
        <taxon>Endopterygota</taxon>
        <taxon>Hymenoptera</taxon>
        <taxon>Apocrita</taxon>
        <taxon>Aculeata</taxon>
        <taxon>Formicoidea</taxon>
        <taxon>Formicidae</taxon>
        <taxon>Ponerinae</taxon>
        <taxon>Ponerini</taxon>
        <taxon>Dinoponera</taxon>
    </lineage>
</organism>
<evidence type="ECO:0000256" key="11">
    <source>
        <dbReference type="SAM" id="MobiDB-lite"/>
    </source>
</evidence>
<keyword evidence="8 9" id="KW-0539">Nucleus</keyword>
<dbReference type="GO" id="GO:0000055">
    <property type="term" value="P:ribosomal large subunit export from nucleus"/>
    <property type="evidence" value="ECO:0007669"/>
    <property type="project" value="TreeGrafter"/>
</dbReference>
<comment type="subcellular location">
    <subcellularLocation>
        <location evidence="1">Nucleus</location>
        <location evidence="1">Nucleolus</location>
    </subcellularLocation>
    <subcellularLocation>
        <location evidence="2">Nucleus</location>
        <location evidence="2">Nucleoplasm</location>
    </subcellularLocation>
</comment>
<feature type="compositionally biased region" description="Basic and acidic residues" evidence="11">
    <location>
        <begin position="4270"/>
        <end position="4280"/>
    </location>
</feature>
<dbReference type="Pfam" id="PF07728">
    <property type="entry name" value="AAA_5"/>
    <property type="match status" value="8"/>
</dbReference>
<dbReference type="Proteomes" id="UP000515204">
    <property type="component" value="Unplaced"/>
</dbReference>
<feature type="compositionally biased region" description="Basic and acidic residues" evidence="11">
    <location>
        <begin position="4627"/>
        <end position="4642"/>
    </location>
</feature>
<feature type="compositionally biased region" description="Basic and acidic residues" evidence="11">
    <location>
        <begin position="4752"/>
        <end position="4763"/>
    </location>
</feature>
<dbReference type="SUPFAM" id="SSF53300">
    <property type="entry name" value="vWA-like"/>
    <property type="match status" value="1"/>
</dbReference>
<dbReference type="GO" id="GO:0030687">
    <property type="term" value="C:preribosome, large subunit precursor"/>
    <property type="evidence" value="ECO:0007669"/>
    <property type="project" value="TreeGrafter"/>
</dbReference>
<dbReference type="Gene3D" id="3.40.50.410">
    <property type="entry name" value="von Willebrand factor, type A domain"/>
    <property type="match status" value="1"/>
</dbReference>
<dbReference type="InterPro" id="IPR041190">
    <property type="entry name" value="Midasin_AAA_lid_5"/>
</dbReference>
<dbReference type="FunFam" id="3.40.50.300:FF:004102">
    <property type="entry name" value="Uncharacterized protein"/>
    <property type="match status" value="1"/>
</dbReference>
<feature type="compositionally biased region" description="Acidic residues" evidence="11">
    <location>
        <begin position="4844"/>
        <end position="4854"/>
    </location>
</feature>
<feature type="compositionally biased region" description="Low complexity" evidence="11">
    <location>
        <begin position="4720"/>
        <end position="4733"/>
    </location>
</feature>
<dbReference type="FunFam" id="3.40.50.300:FF:000764">
    <property type="entry name" value="Midasin"/>
    <property type="match status" value="1"/>
</dbReference>
<evidence type="ECO:0000256" key="2">
    <source>
        <dbReference type="ARBA" id="ARBA00004642"/>
    </source>
</evidence>
<dbReference type="PANTHER" id="PTHR48103:SF2">
    <property type="entry name" value="MIDASIN"/>
    <property type="match status" value="1"/>
</dbReference>
<dbReference type="FunFam" id="3.40.50.300:FF:000142">
    <property type="entry name" value="Midasin"/>
    <property type="match status" value="1"/>
</dbReference>
<keyword evidence="10" id="KW-0175">Coiled coil</keyword>
<dbReference type="InterPro" id="IPR002035">
    <property type="entry name" value="VWF_A"/>
</dbReference>
<feature type="compositionally biased region" description="Acidic residues" evidence="11">
    <location>
        <begin position="4894"/>
        <end position="4906"/>
    </location>
</feature>
<dbReference type="SMART" id="SM00327">
    <property type="entry name" value="VWA"/>
    <property type="match status" value="1"/>
</dbReference>
<comment type="function">
    <text evidence="9">Nuclear chaperone required for maturation and nuclear export of pre-60S ribosome subunits.</text>
</comment>
<evidence type="ECO:0000256" key="1">
    <source>
        <dbReference type="ARBA" id="ARBA00004604"/>
    </source>
</evidence>
<feature type="compositionally biased region" description="Polar residues" evidence="11">
    <location>
        <begin position="4774"/>
        <end position="4787"/>
    </location>
</feature>
<evidence type="ECO:0000256" key="3">
    <source>
        <dbReference type="ARBA" id="ARBA00007188"/>
    </source>
</evidence>
<dbReference type="Pfam" id="PF21108">
    <property type="entry name" value="MDN1_4th"/>
    <property type="match status" value="1"/>
</dbReference>
<evidence type="ECO:0000256" key="6">
    <source>
        <dbReference type="ARBA" id="ARBA00022840"/>
    </source>
</evidence>
<dbReference type="PROSITE" id="PS50234">
    <property type="entry name" value="VWFA"/>
    <property type="match status" value="1"/>
</dbReference>
<evidence type="ECO:0000256" key="7">
    <source>
        <dbReference type="ARBA" id="ARBA00023186"/>
    </source>
</evidence>
<feature type="compositionally biased region" description="Acidic residues" evidence="11">
    <location>
        <begin position="4595"/>
        <end position="4624"/>
    </location>
</feature>
<feature type="compositionally biased region" description="Basic and acidic residues" evidence="11">
    <location>
        <begin position="4560"/>
        <end position="4572"/>
    </location>
</feature>
<dbReference type="CDD" id="cd00009">
    <property type="entry name" value="AAA"/>
    <property type="match status" value="3"/>
</dbReference>
<feature type="compositionally biased region" description="Basic and acidic residues" evidence="11">
    <location>
        <begin position="4855"/>
        <end position="4869"/>
    </location>
</feature>
<dbReference type="GO" id="GO:0005654">
    <property type="term" value="C:nucleoplasm"/>
    <property type="evidence" value="ECO:0007669"/>
    <property type="project" value="UniProtKB-SubCell"/>
</dbReference>
<evidence type="ECO:0000313" key="14">
    <source>
        <dbReference type="RefSeq" id="XP_014485932.1"/>
    </source>
</evidence>
<dbReference type="Pfam" id="PF17867">
    <property type="entry name" value="AAA_lid_7"/>
    <property type="match status" value="3"/>
</dbReference>
<feature type="compositionally biased region" description="Acidic residues" evidence="11">
    <location>
        <begin position="4674"/>
        <end position="4685"/>
    </location>
</feature>
<gene>
    <name evidence="14" type="primary">LOC106750245</name>
</gene>
<feature type="domain" description="VWFA" evidence="12">
    <location>
        <begin position="5085"/>
        <end position="5277"/>
    </location>
</feature>
<dbReference type="GeneID" id="106750245"/>
<feature type="coiled-coil region" evidence="10">
    <location>
        <begin position="715"/>
        <end position="742"/>
    </location>
</feature>
<evidence type="ECO:0000256" key="10">
    <source>
        <dbReference type="SAM" id="Coils"/>
    </source>
</evidence>
<evidence type="ECO:0000313" key="13">
    <source>
        <dbReference type="Proteomes" id="UP000515204"/>
    </source>
</evidence>
<dbReference type="PANTHER" id="PTHR48103">
    <property type="entry name" value="MIDASIN-RELATED"/>
    <property type="match status" value="1"/>
</dbReference>
<dbReference type="GO" id="GO:0016887">
    <property type="term" value="F:ATP hydrolysis activity"/>
    <property type="evidence" value="ECO:0007669"/>
    <property type="project" value="InterPro"/>
</dbReference>
<reference evidence="14" key="1">
    <citation type="submission" date="2025-08" db="UniProtKB">
        <authorList>
            <consortium name="RefSeq"/>
        </authorList>
    </citation>
    <scope>IDENTIFICATION</scope>
</reference>
<dbReference type="InterPro" id="IPR003593">
    <property type="entry name" value="AAA+_ATPase"/>
</dbReference>
<accession>A0A6P3Y7B8</accession>
<dbReference type="Gene3D" id="3.40.50.300">
    <property type="entry name" value="P-loop containing nucleotide triphosphate hydrolases"/>
    <property type="match status" value="6"/>
</dbReference>
<protein>
    <recommendedName>
        <fullName evidence="4 9">Midasin</fullName>
    </recommendedName>
</protein>
<evidence type="ECO:0000256" key="9">
    <source>
        <dbReference type="PIRNR" id="PIRNR010340"/>
    </source>
</evidence>
<feature type="compositionally biased region" description="Basic and acidic residues" evidence="11">
    <location>
        <begin position="4422"/>
        <end position="4452"/>
    </location>
</feature>